<dbReference type="InterPro" id="IPR045097">
    <property type="entry name" value="Thymidate_synth/dCMP_Mease"/>
</dbReference>
<name>A0A841R0P0_9FIRM</name>
<dbReference type="InterPro" id="IPR020940">
    <property type="entry name" value="Thymidylate_synthase_AS"/>
</dbReference>
<dbReference type="Proteomes" id="UP000591941">
    <property type="component" value="Unassembled WGS sequence"/>
</dbReference>
<keyword evidence="3 5" id="KW-0808">Transferase</keyword>
<comment type="subcellular location">
    <subcellularLocation>
        <location evidence="5">Cytoplasm</location>
    </subcellularLocation>
</comment>
<dbReference type="PANTHER" id="PTHR11548:SF1">
    <property type="entry name" value="THYMIDYLATE SYNTHASE 1"/>
    <property type="match status" value="1"/>
</dbReference>
<dbReference type="PROSITE" id="PS00091">
    <property type="entry name" value="THYMIDYLATE_SYNTHASE"/>
    <property type="match status" value="1"/>
</dbReference>
<feature type="binding site" description="in other chain" evidence="5">
    <location>
        <position position="25"/>
    </location>
    <ligand>
        <name>dUMP</name>
        <dbReference type="ChEBI" id="CHEBI:246422"/>
        <note>ligand shared between dimeric partners</note>
    </ligand>
</feature>
<feature type="binding site" evidence="5">
    <location>
        <position position="166"/>
    </location>
    <ligand>
        <name>(6R)-5,10-methylene-5,6,7,8-tetrahydrofolate</name>
        <dbReference type="ChEBI" id="CHEBI:15636"/>
    </ligand>
</feature>
<evidence type="ECO:0000256" key="2">
    <source>
        <dbReference type="ARBA" id="ARBA00022603"/>
    </source>
</evidence>
<feature type="active site" evidence="6">
    <location>
        <position position="143"/>
    </location>
</feature>
<evidence type="ECO:0000256" key="4">
    <source>
        <dbReference type="ARBA" id="ARBA00022727"/>
    </source>
</evidence>
<protein>
    <recommendedName>
        <fullName evidence="1 5">Thymidylate synthase</fullName>
        <shortName evidence="5">TS</shortName>
        <shortName evidence="5">TSase</shortName>
        <ecNumber evidence="1 5">2.1.1.45</ecNumber>
    </recommendedName>
</protein>
<keyword evidence="4 5" id="KW-0545">Nucleotide biosynthesis</keyword>
<gene>
    <name evidence="5" type="primary">thyA</name>
    <name evidence="8" type="ORF">HNR45_000396</name>
</gene>
<dbReference type="AlphaFoldDB" id="A0A841R0P0"/>
<dbReference type="Gene3D" id="3.30.572.10">
    <property type="entry name" value="Thymidylate synthase/dCMP hydroxymethylase domain"/>
    <property type="match status" value="1"/>
</dbReference>
<feature type="binding site" description="in other chain" evidence="5">
    <location>
        <begin position="163"/>
        <end position="166"/>
    </location>
    <ligand>
        <name>dUMP</name>
        <dbReference type="ChEBI" id="CHEBI:246422"/>
        <note>ligand shared between dimeric partners</note>
    </ligand>
</feature>
<feature type="binding site" evidence="5">
    <location>
        <position position="262"/>
    </location>
    <ligand>
        <name>(6R)-5,10-methylene-5,6,7,8-tetrahydrofolate</name>
        <dbReference type="ChEBI" id="CHEBI:15636"/>
    </ligand>
</feature>
<evidence type="ECO:0000256" key="1">
    <source>
        <dbReference type="ARBA" id="ARBA00011947"/>
    </source>
</evidence>
<comment type="caution">
    <text evidence="8">The sequence shown here is derived from an EMBL/GenBank/DDBJ whole genome shotgun (WGS) entry which is preliminary data.</text>
</comment>
<dbReference type="Pfam" id="PF00303">
    <property type="entry name" value="Thymidylat_synt"/>
    <property type="match status" value="1"/>
</dbReference>
<evidence type="ECO:0000259" key="7">
    <source>
        <dbReference type="Pfam" id="PF00303"/>
    </source>
</evidence>
<comment type="similarity">
    <text evidence="5">Belongs to the thymidylate synthase family. Bacterial-type ThyA subfamily.</text>
</comment>
<dbReference type="GeneID" id="93485677"/>
<dbReference type="PANTHER" id="PTHR11548">
    <property type="entry name" value="THYMIDYLATE SYNTHASE 1"/>
    <property type="match status" value="1"/>
</dbReference>
<keyword evidence="2 5" id="KW-0489">Methyltransferase</keyword>
<feature type="binding site" evidence="5">
    <location>
        <begin position="123"/>
        <end position="124"/>
    </location>
    <ligand>
        <name>dUMP</name>
        <dbReference type="ChEBI" id="CHEBI:246422"/>
        <note>ligand shared between dimeric partners</note>
    </ligand>
</feature>
<dbReference type="GO" id="GO:0006231">
    <property type="term" value="P:dTMP biosynthetic process"/>
    <property type="evidence" value="ECO:0007669"/>
    <property type="project" value="UniProtKB-UniRule"/>
</dbReference>
<evidence type="ECO:0000313" key="9">
    <source>
        <dbReference type="Proteomes" id="UP000591941"/>
    </source>
</evidence>
<dbReference type="GO" id="GO:0005829">
    <property type="term" value="C:cytosol"/>
    <property type="evidence" value="ECO:0007669"/>
    <property type="project" value="TreeGrafter"/>
</dbReference>
<dbReference type="EMBL" id="JACHHI010000002">
    <property type="protein sequence ID" value="MBB6477366.1"/>
    <property type="molecule type" value="Genomic_DNA"/>
</dbReference>
<evidence type="ECO:0000313" key="8">
    <source>
        <dbReference type="EMBL" id="MBB6477366.1"/>
    </source>
</evidence>
<proteinExistence type="inferred from homology"/>
<dbReference type="GO" id="GO:0006235">
    <property type="term" value="P:dTTP biosynthetic process"/>
    <property type="evidence" value="ECO:0007669"/>
    <property type="project" value="UniProtKB-UniRule"/>
</dbReference>
<comment type="catalytic activity">
    <reaction evidence="5">
        <text>dUMP + (6R)-5,10-methylene-5,6,7,8-tetrahydrofolate = 7,8-dihydrofolate + dTMP</text>
        <dbReference type="Rhea" id="RHEA:12104"/>
        <dbReference type="ChEBI" id="CHEBI:15636"/>
        <dbReference type="ChEBI" id="CHEBI:57451"/>
        <dbReference type="ChEBI" id="CHEBI:63528"/>
        <dbReference type="ChEBI" id="CHEBI:246422"/>
        <dbReference type="EC" id="2.1.1.45"/>
    </reaction>
</comment>
<dbReference type="OrthoDB" id="9774633at2"/>
<dbReference type="UniPathway" id="UPA00575"/>
<comment type="caution">
    <text evidence="5">Lacks conserved residue(s) required for the propagation of feature annotation.</text>
</comment>
<dbReference type="NCBIfam" id="NF002495">
    <property type="entry name" value="PRK01827.1-1"/>
    <property type="match status" value="1"/>
</dbReference>
<evidence type="ECO:0000256" key="6">
    <source>
        <dbReference type="PROSITE-ProRule" id="PRU10016"/>
    </source>
</evidence>
<keyword evidence="9" id="KW-1185">Reference proteome</keyword>
<organism evidence="8 9">
    <name type="scientific">Negativicoccus succinicivorans</name>
    <dbReference type="NCBI Taxonomy" id="620903"/>
    <lineage>
        <taxon>Bacteria</taxon>
        <taxon>Bacillati</taxon>
        <taxon>Bacillota</taxon>
        <taxon>Negativicutes</taxon>
        <taxon>Veillonellales</taxon>
        <taxon>Veillonellaceae</taxon>
        <taxon>Negativicoccus</taxon>
    </lineage>
</organism>
<feature type="active site" description="Nucleophile" evidence="5">
    <location>
        <position position="143"/>
    </location>
</feature>
<sequence length="263" mass="30175">MSLADQQYLNIVEAILKTGAHGNNRTGMPAYKLPHQIMQFDLAREFPILTTKFVAFKTAVKELLWIWQKQSNDVRVLQDWNCHIWDEWMQPDGTIGKAYGYQLKKYGQVDTLLQTLRENPESRRMVVSLWNVEDLPEMALYPCAFLTMWDVADGRLNCMLVQRSGDMGLGVPFNLTQYAVLVHLIARHAGLQPGLFTHVINNAHIYDNHVDALTAQLARRDQALAAPRLVLNPDVQNFYEFTPDDIYLENYEHLGKLAMEVSV</sequence>
<comment type="pathway">
    <text evidence="5">Pyrimidine metabolism; dTTP biosynthesis.</text>
</comment>
<comment type="function">
    <text evidence="5">Catalyzes the reductive methylation of 2'-deoxyuridine-5'-monophosphate (dUMP) to 2'-deoxythymidine-5'-monophosphate (dTMP) while utilizing 5,10-methylenetetrahydrofolate (mTHF) as the methyl donor and reductant in the reaction, yielding dihydrofolate (DHF) as a by-product. This enzymatic reaction provides an intracellular de novo source of dTMP, an essential precursor for DNA biosynthesis.</text>
</comment>
<keyword evidence="5" id="KW-0963">Cytoplasm</keyword>
<feature type="domain" description="Thymidylate synthase/dCMP hydroxymethylase" evidence="7">
    <location>
        <begin position="6"/>
        <end position="263"/>
    </location>
</feature>
<dbReference type="GO" id="GO:0032259">
    <property type="term" value="P:methylation"/>
    <property type="evidence" value="ECO:0007669"/>
    <property type="project" value="UniProtKB-KW"/>
</dbReference>
<comment type="subunit">
    <text evidence="5">Homodimer.</text>
</comment>
<dbReference type="PRINTS" id="PR00108">
    <property type="entry name" value="THYMDSNTHASE"/>
</dbReference>
<evidence type="ECO:0000256" key="3">
    <source>
        <dbReference type="ARBA" id="ARBA00022679"/>
    </source>
</evidence>
<dbReference type="CDD" id="cd00351">
    <property type="entry name" value="TS_Pyrimidine_HMase"/>
    <property type="match status" value="1"/>
</dbReference>
<dbReference type="InterPro" id="IPR023451">
    <property type="entry name" value="Thymidate_synth/dCMP_Mease_dom"/>
</dbReference>
<feature type="binding site" description="in other chain" evidence="5">
    <location>
        <position position="174"/>
    </location>
    <ligand>
        <name>dUMP</name>
        <dbReference type="ChEBI" id="CHEBI:246422"/>
        <note>ligand shared between dimeric partners</note>
    </ligand>
</feature>
<dbReference type="RefSeq" id="WP_024049126.1">
    <property type="nucleotide sequence ID" value="NZ_CABWNB010000003.1"/>
</dbReference>
<dbReference type="EC" id="2.1.1.45" evidence="1 5"/>
<reference evidence="8 9" key="1">
    <citation type="submission" date="2020-08" db="EMBL/GenBank/DDBJ databases">
        <title>Genomic Encyclopedia of Type Strains, Phase IV (KMG-IV): sequencing the most valuable type-strain genomes for metagenomic binning, comparative biology and taxonomic classification.</title>
        <authorList>
            <person name="Goeker M."/>
        </authorList>
    </citation>
    <scope>NUCLEOTIDE SEQUENCE [LARGE SCALE GENOMIC DNA]</scope>
    <source>
        <strain evidence="8 9">DSM 21255</strain>
    </source>
</reference>
<dbReference type="SUPFAM" id="SSF55831">
    <property type="entry name" value="Thymidylate synthase/dCMP hydroxymethylase"/>
    <property type="match status" value="1"/>
</dbReference>
<dbReference type="HAMAP" id="MF_00008">
    <property type="entry name" value="Thymidy_synth_bact"/>
    <property type="match status" value="1"/>
</dbReference>
<dbReference type="InterPro" id="IPR036926">
    <property type="entry name" value="Thymidate_synth/dCMP_Mease_sf"/>
</dbReference>
<evidence type="ECO:0000256" key="5">
    <source>
        <dbReference type="HAMAP-Rule" id="MF_00008"/>
    </source>
</evidence>
<dbReference type="InterPro" id="IPR000398">
    <property type="entry name" value="Thymidylate_synthase"/>
</dbReference>
<dbReference type="NCBIfam" id="TIGR03284">
    <property type="entry name" value="thym_sym"/>
    <property type="match status" value="1"/>
</dbReference>
<accession>A0A841R0P0</accession>
<feature type="binding site" description="in other chain" evidence="5">
    <location>
        <begin position="204"/>
        <end position="206"/>
    </location>
    <ligand>
        <name>dUMP</name>
        <dbReference type="ChEBI" id="CHEBI:246422"/>
        <note>ligand shared between dimeric partners</note>
    </ligand>
</feature>
<dbReference type="GO" id="GO:0004799">
    <property type="term" value="F:thymidylate synthase activity"/>
    <property type="evidence" value="ECO:0007669"/>
    <property type="project" value="UniProtKB-UniRule"/>
</dbReference>